<dbReference type="GeneID" id="37007620"/>
<keyword evidence="2" id="KW-1185">Reference proteome</keyword>
<evidence type="ECO:0000313" key="2">
    <source>
        <dbReference type="Proteomes" id="UP000244309"/>
    </source>
</evidence>
<comment type="caution">
    <text evidence="1">The sequence shown here is derived from an EMBL/GenBank/DDBJ whole genome shotgun (WGS) entry which is preliminary data.</text>
</comment>
<name>A0A2V1AQJ7_9ASCO</name>
<organism evidence="1 2">
    <name type="scientific">Candidozyma haemuli</name>
    <dbReference type="NCBI Taxonomy" id="45357"/>
    <lineage>
        <taxon>Eukaryota</taxon>
        <taxon>Fungi</taxon>
        <taxon>Dikarya</taxon>
        <taxon>Ascomycota</taxon>
        <taxon>Saccharomycotina</taxon>
        <taxon>Pichiomycetes</taxon>
        <taxon>Metschnikowiaceae</taxon>
        <taxon>Candidozyma</taxon>
    </lineage>
</organism>
<dbReference type="OrthoDB" id="4096984at2759"/>
<dbReference type="Proteomes" id="UP000244309">
    <property type="component" value="Unassembled WGS sequence"/>
</dbReference>
<evidence type="ECO:0000313" key="1">
    <source>
        <dbReference type="EMBL" id="PVH20497.1"/>
    </source>
</evidence>
<protein>
    <submittedName>
        <fullName evidence="1">Uncharacterized protein</fullName>
    </submittedName>
</protein>
<sequence>MKTTAVIWRRQVHSAFFSRTPLNYETLSRRVVESRERGNVSRSAILDYITANRKLQSINKESQSTLGNKIDHVRKSANFLDLEVNVPSSRLENDLWDFLREHWEQCVNDGQIVASFISGDSNVDTARSFQLVKANFGSSQSAKQSINPVAVLLRRLLSNNDYHNCIGLLDATYNSKEYIQKQKRTIQRRLGDCIFSIGGLAAFQHSFMSQMSLYYLLPIDCLAVLLPAYGLLKILCGQKEERISWRPYTSIIHQYSHRHEQSWMNRIITHFEESNELNVKNFHTSEVRPPPSLGVFQEDGFDMFLPSTSTLPSFNHNYKDQHTETLTKYFRDQIQKRKLNWEILKEEKTLIDFWLSHGEHYRWVEPDQDPAEICTFRSQSSNH</sequence>
<dbReference type="VEuPathDB" id="FungiDB:CXQ85_002289"/>
<reference evidence="1 2" key="1">
    <citation type="submission" date="2017-12" db="EMBL/GenBank/DDBJ databases">
        <title>Genome Sequence of a Multidrug-Resistant Candida haemulonii Isolate from a Patient with Chronic Leg Ulcers in Israel.</title>
        <authorList>
            <person name="Chow N.A."/>
            <person name="Gade L."/>
            <person name="Batra D."/>
            <person name="Rowe L.A."/>
            <person name="Ben-Ami R."/>
            <person name="Loparev V.N."/>
            <person name="Litvintseva A.P."/>
        </authorList>
    </citation>
    <scope>NUCLEOTIDE SEQUENCE [LARGE SCALE GENOMIC DNA]</scope>
    <source>
        <strain evidence="1 2">B11899</strain>
    </source>
</reference>
<accession>A0A2V1AQJ7</accession>
<dbReference type="EMBL" id="PKFO01000003">
    <property type="protein sequence ID" value="PVH20497.1"/>
    <property type="molecule type" value="Genomic_DNA"/>
</dbReference>
<dbReference type="RefSeq" id="XP_025341437.1">
    <property type="nucleotide sequence ID" value="XM_025485972.1"/>
</dbReference>
<gene>
    <name evidence="1" type="ORF">CXQ85_002289</name>
</gene>
<dbReference type="AlphaFoldDB" id="A0A2V1AQJ7"/>
<proteinExistence type="predicted"/>